<dbReference type="NCBIfam" id="NF041109">
    <property type="entry name" value="VF_TspB_C_term"/>
    <property type="match status" value="1"/>
</dbReference>
<sequence length="377" mass="40985">MLNYAGLMNALPSGICSQAEQAGFEKDKDGKYKRKVKYHAYSHGDNLNKANVISKYFVTESQAIEAAERACKAAAPNAYSSYKPEFESFEKSQNSKDDLIVFDCKWSFEDLGTKKRSVGGFQYIIKKISEKEEELTIVDISNFAAEDSKKNPNDYINHPVIGKDILATAKPDEADFQWQAGSGFSVISSPYRDNNGETKQDVVNIGAPKPEPNPKAGGNAGNPTAGVSNVYNNVTVKNLPRPDKEDDSKPSENNSPNGNNSPLGSNNGSDDDKKGNGGNCEEHPNSVGCVPMGDIEDNGSNPFGDAIGKHEDKTTYSPDNFLPGDGSCPPPKQMVLMGRTYDFSYDLFCRYSGMIRALVIAVAFMTAGFIIFGKKNA</sequence>
<keyword evidence="2" id="KW-0812">Transmembrane</keyword>
<dbReference type="EMBL" id="ACJW02000003">
    <property type="protein sequence ID" value="EEP68158.1"/>
    <property type="molecule type" value="Genomic_DNA"/>
</dbReference>
<dbReference type="InterPro" id="IPR008708">
    <property type="entry name" value="Neisseria_TspB"/>
</dbReference>
<reference evidence="3" key="1">
    <citation type="submission" date="2009-04" db="EMBL/GenBank/DDBJ databases">
        <authorList>
            <person name="Weinstock G."/>
            <person name="Sodergren E."/>
            <person name="Clifton S."/>
            <person name="Fulton L."/>
            <person name="Fulton B."/>
            <person name="Courtney L."/>
            <person name="Fronick C."/>
            <person name="Harrison M."/>
            <person name="Strong C."/>
            <person name="Farmer C."/>
            <person name="Delahaunty K."/>
            <person name="Markovic C."/>
            <person name="Hall O."/>
            <person name="Minx P."/>
            <person name="Tomlinson C."/>
            <person name="Mitreva M."/>
            <person name="Nelson J."/>
            <person name="Hou S."/>
            <person name="Wollam A."/>
            <person name="Pepin K.H."/>
            <person name="Johnson M."/>
            <person name="Bhonagiri V."/>
            <person name="Nash W.E."/>
            <person name="Warren W."/>
            <person name="Chinwalla A."/>
            <person name="Mardis E.R."/>
            <person name="Wilson R.K."/>
        </authorList>
    </citation>
    <scope>NUCLEOTIDE SEQUENCE [LARGE SCALE GENOMIC DNA]</scope>
    <source>
        <strain evidence="3">ATCC 51147</strain>
    </source>
</reference>
<organism evidence="3 4">
    <name type="scientific">Kingella oralis ATCC 51147</name>
    <dbReference type="NCBI Taxonomy" id="629741"/>
    <lineage>
        <taxon>Bacteria</taxon>
        <taxon>Pseudomonadati</taxon>
        <taxon>Pseudomonadota</taxon>
        <taxon>Betaproteobacteria</taxon>
        <taxon>Neisseriales</taxon>
        <taxon>Neisseriaceae</taxon>
        <taxon>Kingella</taxon>
    </lineage>
</organism>
<protein>
    <submittedName>
        <fullName evidence="3">Uncharacterized protein</fullName>
    </submittedName>
</protein>
<dbReference type="Proteomes" id="UP000003009">
    <property type="component" value="Unassembled WGS sequence"/>
</dbReference>
<feature type="compositionally biased region" description="Basic and acidic residues" evidence="1">
    <location>
        <begin position="270"/>
        <end position="284"/>
    </location>
</feature>
<keyword evidence="2" id="KW-1133">Transmembrane helix</keyword>
<keyword evidence="2" id="KW-0472">Membrane</keyword>
<evidence type="ECO:0000313" key="4">
    <source>
        <dbReference type="Proteomes" id="UP000003009"/>
    </source>
</evidence>
<feature type="compositionally biased region" description="Polar residues" evidence="1">
    <location>
        <begin position="221"/>
        <end position="236"/>
    </location>
</feature>
<dbReference type="AlphaFoldDB" id="C4GK36"/>
<evidence type="ECO:0000256" key="2">
    <source>
        <dbReference type="SAM" id="Phobius"/>
    </source>
</evidence>
<keyword evidence="4" id="KW-1185">Reference proteome</keyword>
<dbReference type="HOGENOM" id="CLU_733137_0_0_4"/>
<dbReference type="STRING" id="629741.GCWU000324_02410"/>
<gene>
    <name evidence="3" type="ORF">GCWU000324_02410</name>
</gene>
<evidence type="ECO:0000256" key="1">
    <source>
        <dbReference type="SAM" id="MobiDB-lite"/>
    </source>
</evidence>
<feature type="compositionally biased region" description="Basic and acidic residues" evidence="1">
    <location>
        <begin position="240"/>
        <end position="250"/>
    </location>
</feature>
<comment type="caution">
    <text evidence="3">The sequence shown here is derived from an EMBL/GenBank/DDBJ whole genome shotgun (WGS) entry which is preliminary data.</text>
</comment>
<feature type="transmembrane region" description="Helical" evidence="2">
    <location>
        <begin position="353"/>
        <end position="372"/>
    </location>
</feature>
<feature type="region of interest" description="Disordered" evidence="1">
    <location>
        <begin position="189"/>
        <end position="309"/>
    </location>
</feature>
<proteinExistence type="predicted"/>
<evidence type="ECO:0000313" key="3">
    <source>
        <dbReference type="EMBL" id="EEP68158.1"/>
    </source>
</evidence>
<accession>C4GK36</accession>
<feature type="compositionally biased region" description="Low complexity" evidence="1">
    <location>
        <begin position="251"/>
        <end position="268"/>
    </location>
</feature>
<dbReference type="Pfam" id="PF05616">
    <property type="entry name" value="Neisseria_TspB"/>
    <property type="match status" value="1"/>
</dbReference>
<name>C4GK36_9NEIS</name>